<dbReference type="EMBL" id="JABXBU010000002">
    <property type="protein sequence ID" value="KAF8795387.1"/>
    <property type="molecule type" value="Genomic_DNA"/>
</dbReference>
<protein>
    <submittedName>
        <fullName evidence="3">Uncharacterized protein</fullName>
    </submittedName>
</protein>
<keyword evidence="4" id="KW-1185">Reference proteome</keyword>
<proteinExistence type="predicted"/>
<gene>
    <name evidence="3" type="ORF">HNY73_003240</name>
</gene>
<reference evidence="3" key="2">
    <citation type="submission" date="2020-06" db="EMBL/GenBank/DDBJ databases">
        <authorList>
            <person name="Sheffer M."/>
        </authorList>
    </citation>
    <scope>NUCLEOTIDE SEQUENCE</scope>
</reference>
<keyword evidence="2" id="KW-0732">Signal</keyword>
<feature type="chain" id="PRO_5035777261" evidence="2">
    <location>
        <begin position="18"/>
        <end position="821"/>
    </location>
</feature>
<evidence type="ECO:0000313" key="3">
    <source>
        <dbReference type="EMBL" id="KAF8795387.1"/>
    </source>
</evidence>
<accession>A0A8T0FW90</accession>
<comment type="caution">
    <text evidence="3">The sequence shown here is derived from an EMBL/GenBank/DDBJ whole genome shotgun (WGS) entry which is preliminary data.</text>
</comment>
<sequence>MNSVILLFFCVLNTVYGIYKIPEHDACVLRVLLCDDFIKPLTPADNSTLEMFETIGQLNAVCDELSKFRICLKNAEIFCTEHSDLDVGFELLKNRKLAFDLCVRGSAHQHVYMMVEGCVNKYSHSAVEFCTDKAVETVGLDFSLGDYESECRFLGEIQHCHIAVVSDQCGNIAGNLLEKLVVFRGERDFMCIGYENEKLKNLEEFDATMDSYVQQYRNRDYEIEKEDEAERIDGLKKFKTLHEDFQDQTSSKFQPRVPPVSVEDCASVKECDSHNERPLSPKISGSTKKPSPCSCLSHQEILHSNMPQYAAEDSKRFYEQQNDRVLSNENYACEMKASFLLTGILSNSEDCHLVFGEADILWDAYSPLKDVFCAWMVNEAAPTHLFNCSILIDDSVLVREVCKRKMECDLPFKAILAVSLDKVINFFKKHEHDIRYSCSEQLEEQIHSTSRKGLVPSDINMHGTINESFGQKYNFYDPEYPEYPIDTEIHLLSGNNLESEMEIEDKFPPQNDEGNLNPFLNDEIFSEKNLKEPFTLYPSASSELSSQSYRPYELFRPRLGETSENGDQDLGIKDVPESDTIPDMLSFEDYMQNGYLDTEEICPALPENVSKLTNKLDKKKYMYISKREDVSLRKAGESEDTNTDDQQNEEIYTVTTSSEIETTSGPDDMIVYEYETAQSLEEDPHISNTRHDFAEVPQRNDMKSLKFGKDSAMKSTKARSSRIDFIKLISDYQNNKYSFPDKFAEASTNRKAIPEEKEFSPKSKNFSKRSDKKDSIKMREKFINTFEILAKIKMDLRRILQMLNETGMKNSKGTSPGKYEL</sequence>
<name>A0A8T0FW90_ARGBR</name>
<evidence type="ECO:0000256" key="2">
    <source>
        <dbReference type="SAM" id="SignalP"/>
    </source>
</evidence>
<dbReference type="AlphaFoldDB" id="A0A8T0FW90"/>
<feature type="signal peptide" evidence="2">
    <location>
        <begin position="1"/>
        <end position="17"/>
    </location>
</feature>
<evidence type="ECO:0000256" key="1">
    <source>
        <dbReference type="SAM" id="MobiDB-lite"/>
    </source>
</evidence>
<dbReference type="Proteomes" id="UP000807504">
    <property type="component" value="Unassembled WGS sequence"/>
</dbReference>
<organism evidence="3 4">
    <name type="scientific">Argiope bruennichi</name>
    <name type="common">Wasp spider</name>
    <name type="synonym">Aranea bruennichi</name>
    <dbReference type="NCBI Taxonomy" id="94029"/>
    <lineage>
        <taxon>Eukaryota</taxon>
        <taxon>Metazoa</taxon>
        <taxon>Ecdysozoa</taxon>
        <taxon>Arthropoda</taxon>
        <taxon>Chelicerata</taxon>
        <taxon>Arachnida</taxon>
        <taxon>Araneae</taxon>
        <taxon>Araneomorphae</taxon>
        <taxon>Entelegynae</taxon>
        <taxon>Araneoidea</taxon>
        <taxon>Araneidae</taxon>
        <taxon>Argiope</taxon>
    </lineage>
</organism>
<evidence type="ECO:0000313" key="4">
    <source>
        <dbReference type="Proteomes" id="UP000807504"/>
    </source>
</evidence>
<reference evidence="3" key="1">
    <citation type="journal article" date="2020" name="bioRxiv">
        <title>Chromosome-level reference genome of the European wasp spider Argiope bruennichi: a resource for studies on range expansion and evolutionary adaptation.</title>
        <authorList>
            <person name="Sheffer M.M."/>
            <person name="Hoppe A."/>
            <person name="Krehenwinkel H."/>
            <person name="Uhl G."/>
            <person name="Kuss A.W."/>
            <person name="Jensen L."/>
            <person name="Jensen C."/>
            <person name="Gillespie R.G."/>
            <person name="Hoff K.J."/>
            <person name="Prost S."/>
        </authorList>
    </citation>
    <scope>NUCLEOTIDE SEQUENCE</scope>
</reference>
<feature type="region of interest" description="Disordered" evidence="1">
    <location>
        <begin position="559"/>
        <end position="579"/>
    </location>
</feature>